<reference evidence="3" key="2">
    <citation type="journal article" date="2017" name="Nat. Plants">
        <title>The Aegilops tauschii genome reveals multiple impacts of transposons.</title>
        <authorList>
            <person name="Zhao G."/>
            <person name="Zou C."/>
            <person name="Li K."/>
            <person name="Wang K."/>
            <person name="Li T."/>
            <person name="Gao L."/>
            <person name="Zhang X."/>
            <person name="Wang H."/>
            <person name="Yang Z."/>
            <person name="Liu X."/>
            <person name="Jiang W."/>
            <person name="Mao L."/>
            <person name="Kong X."/>
            <person name="Jiao Y."/>
            <person name="Jia J."/>
        </authorList>
    </citation>
    <scope>NUCLEOTIDE SEQUENCE [LARGE SCALE GENOMIC DNA]</scope>
    <source>
        <strain evidence="3">cv. AL8/78</strain>
    </source>
</reference>
<reference evidence="2" key="4">
    <citation type="submission" date="2019-03" db="UniProtKB">
        <authorList>
            <consortium name="EnsemblPlants"/>
        </authorList>
    </citation>
    <scope>IDENTIFICATION</scope>
</reference>
<evidence type="ECO:0000313" key="2">
    <source>
        <dbReference type="EnsemblPlants" id="AET7Gv20694200.7"/>
    </source>
</evidence>
<organism evidence="2 3">
    <name type="scientific">Aegilops tauschii subsp. strangulata</name>
    <name type="common">Goatgrass</name>
    <dbReference type="NCBI Taxonomy" id="200361"/>
    <lineage>
        <taxon>Eukaryota</taxon>
        <taxon>Viridiplantae</taxon>
        <taxon>Streptophyta</taxon>
        <taxon>Embryophyta</taxon>
        <taxon>Tracheophyta</taxon>
        <taxon>Spermatophyta</taxon>
        <taxon>Magnoliopsida</taxon>
        <taxon>Liliopsida</taxon>
        <taxon>Poales</taxon>
        <taxon>Poaceae</taxon>
        <taxon>BOP clade</taxon>
        <taxon>Pooideae</taxon>
        <taxon>Triticodae</taxon>
        <taxon>Triticeae</taxon>
        <taxon>Triticinae</taxon>
        <taxon>Aegilops</taxon>
    </lineage>
</organism>
<evidence type="ECO:0000256" key="1">
    <source>
        <dbReference type="SAM" id="MobiDB-lite"/>
    </source>
</evidence>
<reference evidence="3" key="1">
    <citation type="journal article" date="2014" name="Science">
        <title>Ancient hybridizations among the ancestral genomes of bread wheat.</title>
        <authorList>
            <consortium name="International Wheat Genome Sequencing Consortium,"/>
            <person name="Marcussen T."/>
            <person name="Sandve S.R."/>
            <person name="Heier L."/>
            <person name="Spannagl M."/>
            <person name="Pfeifer M."/>
            <person name="Jakobsen K.S."/>
            <person name="Wulff B.B."/>
            <person name="Steuernagel B."/>
            <person name="Mayer K.F."/>
            <person name="Olsen O.A."/>
        </authorList>
    </citation>
    <scope>NUCLEOTIDE SEQUENCE [LARGE SCALE GENOMIC DNA]</scope>
    <source>
        <strain evidence="3">cv. AL8/78</strain>
    </source>
</reference>
<keyword evidence="3" id="KW-1185">Reference proteome</keyword>
<dbReference type="Proteomes" id="UP000015105">
    <property type="component" value="Chromosome 7D"/>
</dbReference>
<protein>
    <submittedName>
        <fullName evidence="2">Uncharacterized protein</fullName>
    </submittedName>
</protein>
<dbReference type="AlphaFoldDB" id="A0A453RU54"/>
<feature type="compositionally biased region" description="Basic residues" evidence="1">
    <location>
        <begin position="15"/>
        <end position="27"/>
    </location>
</feature>
<feature type="compositionally biased region" description="Pro residues" evidence="1">
    <location>
        <begin position="74"/>
        <end position="86"/>
    </location>
</feature>
<feature type="region of interest" description="Disordered" evidence="1">
    <location>
        <begin position="1"/>
        <end position="89"/>
    </location>
</feature>
<accession>A0A453RU54</accession>
<dbReference type="Gramene" id="AET7Gv20694200.7">
    <property type="protein sequence ID" value="AET7Gv20694200.7"/>
    <property type="gene ID" value="AET7Gv20694200"/>
</dbReference>
<reference evidence="2" key="3">
    <citation type="journal article" date="2017" name="Nature">
        <title>Genome sequence of the progenitor of the wheat D genome Aegilops tauschii.</title>
        <authorList>
            <person name="Luo M.C."/>
            <person name="Gu Y.Q."/>
            <person name="Puiu D."/>
            <person name="Wang H."/>
            <person name="Twardziok S.O."/>
            <person name="Deal K.R."/>
            <person name="Huo N."/>
            <person name="Zhu T."/>
            <person name="Wang L."/>
            <person name="Wang Y."/>
            <person name="McGuire P.E."/>
            <person name="Liu S."/>
            <person name="Long H."/>
            <person name="Ramasamy R.K."/>
            <person name="Rodriguez J.C."/>
            <person name="Van S.L."/>
            <person name="Yuan L."/>
            <person name="Wang Z."/>
            <person name="Xia Z."/>
            <person name="Xiao L."/>
            <person name="Anderson O.D."/>
            <person name="Ouyang S."/>
            <person name="Liang Y."/>
            <person name="Zimin A.V."/>
            <person name="Pertea G."/>
            <person name="Qi P."/>
            <person name="Bennetzen J.L."/>
            <person name="Dai X."/>
            <person name="Dawson M.W."/>
            <person name="Muller H.G."/>
            <person name="Kugler K."/>
            <person name="Rivarola-Duarte L."/>
            <person name="Spannagl M."/>
            <person name="Mayer K.F.X."/>
            <person name="Lu F.H."/>
            <person name="Bevan M.W."/>
            <person name="Leroy P."/>
            <person name="Li P."/>
            <person name="You F.M."/>
            <person name="Sun Q."/>
            <person name="Liu Z."/>
            <person name="Lyons E."/>
            <person name="Wicker T."/>
            <person name="Salzberg S.L."/>
            <person name="Devos K.M."/>
            <person name="Dvorak J."/>
        </authorList>
    </citation>
    <scope>NUCLEOTIDE SEQUENCE [LARGE SCALE GENOMIC DNA]</scope>
    <source>
        <strain evidence="2">cv. AL8/78</strain>
    </source>
</reference>
<dbReference type="EnsemblPlants" id="AET7Gv20694200.7">
    <property type="protein sequence ID" value="AET7Gv20694200.7"/>
    <property type="gene ID" value="AET7Gv20694200"/>
</dbReference>
<sequence>IRPCPTVTLGSAPRPHLHLPERHRRHPPVPASAFLRNTGGIRLPSPRRRPPPPFPTPPAAASLPHAAGRRVPPQRRPPPPPSPTPPSAACLSRAALRAACLPRATLRCLPPGVLPPRIFRAMPIAPSTGRLLPPQQQLRWRAQECFCSEISCSTTELLLHSTCITTVKVQKSELKEVLTA</sequence>
<proteinExistence type="predicted"/>
<reference evidence="2" key="5">
    <citation type="journal article" date="2021" name="G3 (Bethesda)">
        <title>Aegilops tauschii genome assembly Aet v5.0 features greater sequence contiguity and improved annotation.</title>
        <authorList>
            <person name="Wang L."/>
            <person name="Zhu T."/>
            <person name="Rodriguez J.C."/>
            <person name="Deal K.R."/>
            <person name="Dubcovsky J."/>
            <person name="McGuire P.E."/>
            <person name="Lux T."/>
            <person name="Spannagl M."/>
            <person name="Mayer K.F.X."/>
            <person name="Baldrich P."/>
            <person name="Meyers B.C."/>
            <person name="Huo N."/>
            <person name="Gu Y.Q."/>
            <person name="Zhou H."/>
            <person name="Devos K.M."/>
            <person name="Bennetzen J.L."/>
            <person name="Unver T."/>
            <person name="Budak H."/>
            <person name="Gulick P.J."/>
            <person name="Galiba G."/>
            <person name="Kalapos B."/>
            <person name="Nelson D.R."/>
            <person name="Li P."/>
            <person name="You F.M."/>
            <person name="Luo M.C."/>
            <person name="Dvorak J."/>
        </authorList>
    </citation>
    <scope>NUCLEOTIDE SEQUENCE [LARGE SCALE GENOMIC DNA]</scope>
    <source>
        <strain evidence="2">cv. AL8/78</strain>
    </source>
</reference>
<evidence type="ECO:0000313" key="3">
    <source>
        <dbReference type="Proteomes" id="UP000015105"/>
    </source>
</evidence>
<name>A0A453RU54_AEGTS</name>